<protein>
    <submittedName>
        <fullName evidence="1">Uncharacterized protein</fullName>
    </submittedName>
</protein>
<sequence length="559" mass="63260">MSAEDTVRIRRGQPNGEICNVFLEKMKDYALSMPEGKTPKGPAIGSKDSARPLELPEGSVFLYAETGTEDEPIAAGSVALIPLRSTSPHFKGLPNGLETVGEVKRMIVLEEHRRKGIALKLMRAVEEVAKDEMGWEYIAVETWWSMKAAQVLYEKAGYRRSEPWGAVSMLLRASEQIAIAGETTFMRERCQAATPSEKMTLQRFALDYRGCTVKELRGFLEARTGELPTNTRTAKRYYINRLWEADSVVSFRFLDLAPELRNNIYRELLTLRSVRGHSERRCWTGILRASKQICEEAHGILYGENDFDIIISGPFRPAARGGYYRLVYSDLLNMTYEENHKLGQVILNWPNYLRKVQRLRLTINIHYDNPRNASGPSPVFKVINYTVYSICSFVVEQNHLKRLQVQVQTQSFSEFGAISHKVLWPLAKLTSATDCKIIGISEDAQQRLHQEMQRNDPNEEKPVNALVKAHKLVARANELKDIMTEVAGLAPRKDAVSKLLAPVHAVLNMDGYVDAQHDAGLVMSVDALEEELNGPWVGEVKTKVEKRMARLADFMKAFE</sequence>
<organism evidence="1 2">
    <name type="scientific">Vermiconidia calcicola</name>
    <dbReference type="NCBI Taxonomy" id="1690605"/>
    <lineage>
        <taxon>Eukaryota</taxon>
        <taxon>Fungi</taxon>
        <taxon>Dikarya</taxon>
        <taxon>Ascomycota</taxon>
        <taxon>Pezizomycotina</taxon>
        <taxon>Dothideomycetes</taxon>
        <taxon>Dothideomycetidae</taxon>
        <taxon>Mycosphaerellales</taxon>
        <taxon>Extremaceae</taxon>
        <taxon>Vermiconidia</taxon>
    </lineage>
</organism>
<accession>A0ACC3NIW2</accession>
<dbReference type="EMBL" id="JAUTXU010000034">
    <property type="protein sequence ID" value="KAK3717931.1"/>
    <property type="molecule type" value="Genomic_DNA"/>
</dbReference>
<reference evidence="1" key="1">
    <citation type="submission" date="2023-07" db="EMBL/GenBank/DDBJ databases">
        <title>Black Yeasts Isolated from many extreme environments.</title>
        <authorList>
            <person name="Coleine C."/>
            <person name="Stajich J.E."/>
            <person name="Selbmann L."/>
        </authorList>
    </citation>
    <scope>NUCLEOTIDE SEQUENCE</scope>
    <source>
        <strain evidence="1">CCFEE 5714</strain>
    </source>
</reference>
<dbReference type="Proteomes" id="UP001281147">
    <property type="component" value="Unassembled WGS sequence"/>
</dbReference>
<evidence type="ECO:0000313" key="1">
    <source>
        <dbReference type="EMBL" id="KAK3717931.1"/>
    </source>
</evidence>
<gene>
    <name evidence="1" type="ORF">LTR37_005357</name>
</gene>
<proteinExistence type="predicted"/>
<name>A0ACC3NIW2_9PEZI</name>
<comment type="caution">
    <text evidence="1">The sequence shown here is derived from an EMBL/GenBank/DDBJ whole genome shotgun (WGS) entry which is preliminary data.</text>
</comment>
<keyword evidence="2" id="KW-1185">Reference proteome</keyword>
<evidence type="ECO:0000313" key="2">
    <source>
        <dbReference type="Proteomes" id="UP001281147"/>
    </source>
</evidence>